<protein>
    <submittedName>
        <fullName evidence="1">Uncharacterized protein</fullName>
    </submittedName>
</protein>
<dbReference type="AlphaFoldDB" id="A0A1J8P3W4"/>
<feature type="non-terminal residue" evidence="1">
    <location>
        <position position="71"/>
    </location>
</feature>
<proteinExistence type="predicted"/>
<accession>A0A1J8P3W4</accession>
<comment type="caution">
    <text evidence="1">The sequence shown here is derived from an EMBL/GenBank/DDBJ whole genome shotgun (WGS) entry which is preliminary data.</text>
</comment>
<evidence type="ECO:0000313" key="2">
    <source>
        <dbReference type="Proteomes" id="UP000182798"/>
    </source>
</evidence>
<dbReference type="EMBL" id="MIQH01000275">
    <property type="protein sequence ID" value="OJA03701.1"/>
    <property type="molecule type" value="Genomic_DNA"/>
</dbReference>
<dbReference type="Proteomes" id="UP000182798">
    <property type="component" value="Unassembled WGS sequence"/>
</dbReference>
<gene>
    <name evidence="1" type="ORF">BGC33_00125</name>
</gene>
<sequence length="71" mass="7505">MLLPSNAAPVALSASKPDSKNFCGAEKMSPLGNRRCLSKTGSETMASSGDTVTLKSANEEIRVTMFAWPIT</sequence>
<name>A0A1J8P3W4_9GAMM</name>
<evidence type="ECO:0000313" key="1">
    <source>
        <dbReference type="EMBL" id="OJA03701.1"/>
    </source>
</evidence>
<reference evidence="2" key="1">
    <citation type="submission" date="2016-09" db="EMBL/GenBank/DDBJ databases">
        <title>Genome Sequence of Bathymodiolus thermophilus sulfur-oxidizing gill endosymbiont.</title>
        <authorList>
            <person name="Ponnudurai R."/>
            <person name="Kleiner M."/>
            <person name="Sayavedra L."/>
            <person name="Thuermer A."/>
            <person name="Felbeck H."/>
            <person name="Schlueter R."/>
            <person name="Schweder T."/>
            <person name="Markert S."/>
        </authorList>
    </citation>
    <scope>NUCLEOTIDE SEQUENCE [LARGE SCALE GENOMIC DNA]</scope>
    <source>
        <strain evidence="2">BAT/CrabSpa'14</strain>
    </source>
</reference>
<organism evidence="1 2">
    <name type="scientific">Bathymodiolus thermophilus thioautotrophic gill symbiont</name>
    <dbReference type="NCBI Taxonomy" id="2360"/>
    <lineage>
        <taxon>Bacteria</taxon>
        <taxon>Pseudomonadati</taxon>
        <taxon>Pseudomonadota</taxon>
        <taxon>Gammaproteobacteria</taxon>
        <taxon>sulfur-oxidizing symbionts</taxon>
    </lineage>
</organism>